<dbReference type="PROSITE" id="PS51059">
    <property type="entry name" value="PARP_CATALYTIC"/>
    <property type="match status" value="1"/>
</dbReference>
<name>A0A7J9IAZ9_9ROSI</name>
<dbReference type="OrthoDB" id="6133115at2759"/>
<keyword evidence="3" id="KW-1185">Reference proteome</keyword>
<sequence>MELMNQIVEEDDQDSVTIAKDNNDGVPDAMSEDDEVESSYSFDFFAKNDLIKVHESSDEYSIVRTGFFSGIEENSSKKIKILAIHKTFNSSFSAKVKAKNFQILAKAVARKCCGDANIKYAWYSASKDEICEILKHGFSWYIMTAENQYCYRTSIYLFAAKFSSDSVLGSKVDETGVRHLLLCRVILGKQELVTGNCNDRFHPSSPEFDSGVDDLSAPRKYIIWSTYMNSHILPCYIISFGGPYEVCIA</sequence>
<evidence type="ECO:0000313" key="3">
    <source>
        <dbReference type="Proteomes" id="UP000593560"/>
    </source>
</evidence>
<feature type="domain" description="PARP catalytic" evidence="1">
    <location>
        <begin position="36"/>
        <end position="249"/>
    </location>
</feature>
<dbReference type="PANTHER" id="PTHR32263">
    <property type="entry name" value="INACTIVE POLY [ADP-RIBOSE] POLYMERASE SRO4-RELATED"/>
    <property type="match status" value="1"/>
</dbReference>
<proteinExistence type="predicted"/>
<dbReference type="InterPro" id="IPR012317">
    <property type="entry name" value="Poly(ADP-ribose)pol_cat_dom"/>
</dbReference>
<evidence type="ECO:0000259" key="1">
    <source>
        <dbReference type="PROSITE" id="PS51059"/>
    </source>
</evidence>
<organism evidence="2 3">
    <name type="scientific">Gossypium harknessii</name>
    <dbReference type="NCBI Taxonomy" id="34285"/>
    <lineage>
        <taxon>Eukaryota</taxon>
        <taxon>Viridiplantae</taxon>
        <taxon>Streptophyta</taxon>
        <taxon>Embryophyta</taxon>
        <taxon>Tracheophyta</taxon>
        <taxon>Spermatophyta</taxon>
        <taxon>Magnoliopsida</taxon>
        <taxon>eudicotyledons</taxon>
        <taxon>Gunneridae</taxon>
        <taxon>Pentapetalae</taxon>
        <taxon>rosids</taxon>
        <taxon>malvids</taxon>
        <taxon>Malvales</taxon>
        <taxon>Malvaceae</taxon>
        <taxon>Malvoideae</taxon>
        <taxon>Gossypium</taxon>
    </lineage>
</organism>
<dbReference type="EMBL" id="JABFAD010327306">
    <property type="protein sequence ID" value="MBA0819013.1"/>
    <property type="molecule type" value="Genomic_DNA"/>
</dbReference>
<dbReference type="AlphaFoldDB" id="A0A7J9IAZ9"/>
<reference evidence="2 3" key="1">
    <citation type="journal article" date="2019" name="Genome Biol. Evol.">
        <title>Insights into the evolution of the New World diploid cottons (Gossypium, subgenus Houzingenia) based on genome sequencing.</title>
        <authorList>
            <person name="Grover C.E."/>
            <person name="Arick M.A. 2nd"/>
            <person name="Thrash A."/>
            <person name="Conover J.L."/>
            <person name="Sanders W.S."/>
            <person name="Peterson D.G."/>
            <person name="Frelichowski J.E."/>
            <person name="Scheffler J.A."/>
            <person name="Scheffler B.E."/>
            <person name="Wendel J.F."/>
        </authorList>
    </citation>
    <scope>NUCLEOTIDE SEQUENCE [LARGE SCALE GENOMIC DNA]</scope>
    <source>
        <strain evidence="2">0</strain>
        <tissue evidence="2">Leaf</tissue>
    </source>
</reference>
<accession>A0A7J9IAZ9</accession>
<dbReference type="SUPFAM" id="SSF56399">
    <property type="entry name" value="ADP-ribosylation"/>
    <property type="match status" value="1"/>
</dbReference>
<dbReference type="Proteomes" id="UP000593560">
    <property type="component" value="Unassembled WGS sequence"/>
</dbReference>
<dbReference type="GO" id="GO:0003950">
    <property type="term" value="F:NAD+ poly-ADP-ribosyltransferase activity"/>
    <property type="evidence" value="ECO:0007669"/>
    <property type="project" value="InterPro"/>
</dbReference>
<gene>
    <name evidence="2" type="ORF">Gohar_025482</name>
</gene>
<protein>
    <recommendedName>
        <fullName evidence="1">PARP catalytic domain-containing protein</fullName>
    </recommendedName>
</protein>
<dbReference type="PANTHER" id="PTHR32263:SF14">
    <property type="entry name" value="INACTIVE POLY [ADP-RIBOSE] POLYMERASE SRO2-RELATED"/>
    <property type="match status" value="1"/>
</dbReference>
<dbReference type="InterPro" id="IPR044964">
    <property type="entry name" value="RCD1/SRO1-5"/>
</dbReference>
<comment type="caution">
    <text evidence="2">The sequence shown here is derived from an EMBL/GenBank/DDBJ whole genome shotgun (WGS) entry which is preliminary data.</text>
</comment>
<evidence type="ECO:0000313" key="2">
    <source>
        <dbReference type="EMBL" id="MBA0819013.1"/>
    </source>
</evidence>
<dbReference type="Gene3D" id="3.90.228.10">
    <property type="match status" value="1"/>
</dbReference>